<protein>
    <submittedName>
        <fullName evidence="11">RHTO0S05e01838g1_1</fullName>
    </submittedName>
</protein>
<evidence type="ECO:0000256" key="1">
    <source>
        <dbReference type="ARBA" id="ARBA00004141"/>
    </source>
</evidence>
<feature type="compositionally biased region" description="Polar residues" evidence="9">
    <location>
        <begin position="16"/>
        <end position="31"/>
    </location>
</feature>
<feature type="transmembrane region" description="Helical" evidence="10">
    <location>
        <begin position="514"/>
        <end position="533"/>
    </location>
</feature>
<keyword evidence="4" id="KW-0597">Phosphoprotein</keyword>
<dbReference type="OrthoDB" id="2116389at2759"/>
<feature type="transmembrane region" description="Helical" evidence="10">
    <location>
        <begin position="269"/>
        <end position="290"/>
    </location>
</feature>
<feature type="transmembrane region" description="Helical" evidence="10">
    <location>
        <begin position="96"/>
        <end position="121"/>
    </location>
</feature>
<feature type="transmembrane region" description="Helical" evidence="10">
    <location>
        <begin position="165"/>
        <end position="189"/>
    </location>
</feature>
<name>A0A061ARQ7_RHOTO</name>
<dbReference type="Pfam" id="PF02133">
    <property type="entry name" value="Transp_cyt_pur"/>
    <property type="match status" value="1"/>
</dbReference>
<dbReference type="AlphaFoldDB" id="A0A061ARQ7"/>
<evidence type="ECO:0000313" key="11">
    <source>
        <dbReference type="EMBL" id="CDR40338.1"/>
    </source>
</evidence>
<dbReference type="PANTHER" id="PTHR31806">
    <property type="entry name" value="PURINE-CYTOSINE PERMEASE FCY2-RELATED"/>
    <property type="match status" value="1"/>
</dbReference>
<evidence type="ECO:0000256" key="4">
    <source>
        <dbReference type="ARBA" id="ARBA00022553"/>
    </source>
</evidence>
<feature type="transmembrane region" description="Helical" evidence="10">
    <location>
        <begin position="359"/>
        <end position="379"/>
    </location>
</feature>
<feature type="transmembrane region" description="Helical" evidence="10">
    <location>
        <begin position="428"/>
        <end position="450"/>
    </location>
</feature>
<comment type="similarity">
    <text evidence="2 8">Belongs to the purine-cytosine permease (2.A.39) family.</text>
</comment>
<evidence type="ECO:0000256" key="5">
    <source>
        <dbReference type="ARBA" id="ARBA00022692"/>
    </source>
</evidence>
<evidence type="ECO:0000256" key="8">
    <source>
        <dbReference type="PIRNR" id="PIRNR002744"/>
    </source>
</evidence>
<evidence type="ECO:0000256" key="7">
    <source>
        <dbReference type="ARBA" id="ARBA00023136"/>
    </source>
</evidence>
<dbReference type="GO" id="GO:0022857">
    <property type="term" value="F:transmembrane transporter activity"/>
    <property type="evidence" value="ECO:0007669"/>
    <property type="project" value="InterPro"/>
</dbReference>
<dbReference type="InterPro" id="IPR001248">
    <property type="entry name" value="Pur-cyt_permease"/>
</dbReference>
<feature type="transmembrane region" description="Helical" evidence="10">
    <location>
        <begin position="302"/>
        <end position="328"/>
    </location>
</feature>
<evidence type="ECO:0000256" key="3">
    <source>
        <dbReference type="ARBA" id="ARBA00022448"/>
    </source>
</evidence>
<feature type="transmembrane region" description="Helical" evidence="10">
    <location>
        <begin position="127"/>
        <end position="144"/>
    </location>
</feature>
<feature type="transmembrane region" description="Helical" evidence="10">
    <location>
        <begin position="201"/>
        <end position="220"/>
    </location>
</feature>
<reference evidence="11" key="1">
    <citation type="journal article" date="2014" name="Genome Announc.">
        <title>Draft genome sequence of Rhodosporidium toruloides CECT1137, an oleaginous yeast of biotechnological interest.</title>
        <authorList>
            <person name="Morin N."/>
            <person name="Calcas X."/>
            <person name="Devillers H."/>
            <person name="Durrens P."/>
            <person name="Sherman D.J."/>
            <person name="Nicaud J.-M."/>
            <person name="Neuveglise C."/>
        </authorList>
    </citation>
    <scope>NUCLEOTIDE SEQUENCE</scope>
    <source>
        <strain evidence="11">CECT1137</strain>
    </source>
</reference>
<feature type="region of interest" description="Disordered" evidence="9">
    <location>
        <begin position="1"/>
        <end position="37"/>
    </location>
</feature>
<dbReference type="PIRSF" id="PIRSF002744">
    <property type="entry name" value="Pur-cyt_permease"/>
    <property type="match status" value="1"/>
</dbReference>
<dbReference type="PANTHER" id="PTHR31806:SF5">
    <property type="entry name" value="PURINE-CYTOSINE PERMEASE FCY21"/>
    <property type="match status" value="1"/>
</dbReference>
<evidence type="ECO:0000256" key="10">
    <source>
        <dbReference type="SAM" id="Phobius"/>
    </source>
</evidence>
<evidence type="ECO:0000256" key="9">
    <source>
        <dbReference type="SAM" id="MobiDB-lite"/>
    </source>
</evidence>
<keyword evidence="7 8" id="KW-0472">Membrane</keyword>
<dbReference type="GO" id="GO:0005886">
    <property type="term" value="C:plasma membrane"/>
    <property type="evidence" value="ECO:0007669"/>
    <property type="project" value="TreeGrafter"/>
</dbReference>
<keyword evidence="5 10" id="KW-0812">Transmembrane</keyword>
<evidence type="ECO:0000256" key="6">
    <source>
        <dbReference type="ARBA" id="ARBA00022989"/>
    </source>
</evidence>
<dbReference type="FunFam" id="1.10.4160.10:FF:000002">
    <property type="entry name" value="Purine-cytosine permease fcyB"/>
    <property type="match status" value="1"/>
</dbReference>
<gene>
    <name evidence="11" type="ORF">RHTO0S_05e01838g</name>
</gene>
<feature type="transmembrane region" description="Helical" evidence="10">
    <location>
        <begin position="471"/>
        <end position="494"/>
    </location>
</feature>
<sequence length="540" mass="58022">MDSELHNRPTAGPRTLTDQSLLTKPSPSSDSFEPAKPVPQLALDDADYAKPSREDGSGSWVGRTWTWLIRSENVEAHGVGPLKEEHRTDARFLSNFTLWLTMNATIACFSTGTLGPLYYSLSMRDSFLVIAFCNIFSCGIPAYISTFGPRLGMRTMGIARYSYGYYPAILPALLNLISFIGFCAVNSIVAGQVLAAVNPGHLSTTAGIVIVAVVSMFISFCGYRVLHAVERWAWLPVILAFILLTGFGGRHLGSATSFAKDVPATAANVLSFISIVVGFTISWGGCSADFNTYMHPTVPSYLVFVYTFLGLYLPCALIQILGAAFAAAALSGEVPTWEAAFGDGSVGGLVGVAMEPMKGFGKFLLVIFSLGMISNNAPTQYAFSLSLQIVFPFLTRLPRFLLPIAGTAIYLPIAIAAAAHFAAALSNFLGLLGYWSSIFVAILLIEHLLFRRGHFSSYDLSLWDRSSKLPPGIAALFASFCGAAFCVVGMDQVWYRGPLAVSIAGPSVEAGGDIGFETGMAVAGAVFVPCRWIERRVFGR</sequence>
<organism evidence="11">
    <name type="scientific">Rhodotorula toruloides</name>
    <name type="common">Yeast</name>
    <name type="synonym">Rhodosporidium toruloides</name>
    <dbReference type="NCBI Taxonomy" id="5286"/>
    <lineage>
        <taxon>Eukaryota</taxon>
        <taxon>Fungi</taxon>
        <taxon>Dikarya</taxon>
        <taxon>Basidiomycota</taxon>
        <taxon>Pucciniomycotina</taxon>
        <taxon>Microbotryomycetes</taxon>
        <taxon>Sporidiobolales</taxon>
        <taxon>Sporidiobolaceae</taxon>
        <taxon>Rhodotorula</taxon>
    </lineage>
</organism>
<evidence type="ECO:0000256" key="2">
    <source>
        <dbReference type="ARBA" id="ARBA00008974"/>
    </source>
</evidence>
<feature type="transmembrane region" description="Helical" evidence="10">
    <location>
        <begin position="232"/>
        <end position="249"/>
    </location>
</feature>
<dbReference type="InterPro" id="IPR026030">
    <property type="entry name" value="Pur-cyt_permease_Fcy2/21/22"/>
</dbReference>
<dbReference type="EMBL" id="LK052940">
    <property type="protein sequence ID" value="CDR40338.1"/>
    <property type="molecule type" value="Genomic_DNA"/>
</dbReference>
<dbReference type="GO" id="GO:0015851">
    <property type="term" value="P:nucleobase transport"/>
    <property type="evidence" value="ECO:0007669"/>
    <property type="project" value="UniProtKB-ARBA"/>
</dbReference>
<comment type="subcellular location">
    <subcellularLocation>
        <location evidence="1">Membrane</location>
        <topology evidence="1">Multi-pass membrane protein</topology>
    </subcellularLocation>
</comment>
<accession>A0A061ARQ7</accession>
<keyword evidence="3 8" id="KW-0813">Transport</keyword>
<keyword evidence="6 10" id="KW-1133">Transmembrane helix</keyword>
<feature type="transmembrane region" description="Helical" evidence="10">
    <location>
        <begin position="400"/>
        <end position="422"/>
    </location>
</feature>
<proteinExistence type="inferred from homology"/>
<dbReference type="Gene3D" id="1.10.4160.10">
    <property type="entry name" value="Hydantoin permease"/>
    <property type="match status" value="1"/>
</dbReference>